<dbReference type="STRING" id="1432141.A0A015K296"/>
<dbReference type="InterPro" id="IPR003578">
    <property type="entry name" value="Small_GTPase_Rho"/>
</dbReference>
<dbReference type="Gene3D" id="3.40.50.300">
    <property type="entry name" value="P-loop containing nucleotide triphosphate hydrolases"/>
    <property type="match status" value="1"/>
</dbReference>
<dbReference type="PROSITE" id="PS51419">
    <property type="entry name" value="RAB"/>
    <property type="match status" value="1"/>
</dbReference>
<dbReference type="InterPro" id="IPR001806">
    <property type="entry name" value="Small_GTPase"/>
</dbReference>
<evidence type="ECO:0000256" key="2">
    <source>
        <dbReference type="ARBA" id="ARBA00022741"/>
    </source>
</evidence>
<evidence type="ECO:0000313" key="5">
    <source>
        <dbReference type="Proteomes" id="UP000022910"/>
    </source>
</evidence>
<keyword evidence="2" id="KW-0547">Nucleotide-binding</keyword>
<keyword evidence="3" id="KW-0342">GTP-binding</keyword>
<keyword evidence="5" id="KW-1185">Reference proteome</keyword>
<dbReference type="OrthoDB" id="8830751at2759"/>
<reference evidence="4 5" key="1">
    <citation type="submission" date="2014-02" db="EMBL/GenBank/DDBJ databases">
        <title>Single nucleus genome sequencing reveals high similarity among nuclei of an endomycorrhizal fungus.</title>
        <authorList>
            <person name="Lin K."/>
            <person name="Geurts R."/>
            <person name="Zhang Z."/>
            <person name="Limpens E."/>
            <person name="Saunders D.G."/>
            <person name="Mu D."/>
            <person name="Pang E."/>
            <person name="Cao H."/>
            <person name="Cha H."/>
            <person name="Lin T."/>
            <person name="Zhou Q."/>
            <person name="Shang Y."/>
            <person name="Li Y."/>
            <person name="Ivanov S."/>
            <person name="Sharma T."/>
            <person name="Velzen R.V."/>
            <person name="Ruijter N.D."/>
            <person name="Aanen D.K."/>
            <person name="Win J."/>
            <person name="Kamoun S."/>
            <person name="Bisseling T."/>
            <person name="Huang S."/>
        </authorList>
    </citation>
    <scope>NUCLEOTIDE SEQUENCE [LARGE SCALE GENOMIC DNA]</scope>
    <source>
        <strain evidence="5">DAOM197198w</strain>
    </source>
</reference>
<dbReference type="PROSITE" id="PS51420">
    <property type="entry name" value="RHO"/>
    <property type="match status" value="1"/>
</dbReference>
<dbReference type="PROSITE" id="PS51421">
    <property type="entry name" value="RAS"/>
    <property type="match status" value="1"/>
</dbReference>
<dbReference type="Proteomes" id="UP000022910">
    <property type="component" value="Unassembled WGS sequence"/>
</dbReference>
<dbReference type="GO" id="GO:0007264">
    <property type="term" value="P:small GTPase-mediated signal transduction"/>
    <property type="evidence" value="ECO:0007669"/>
    <property type="project" value="InterPro"/>
</dbReference>
<dbReference type="SUPFAM" id="SSF52540">
    <property type="entry name" value="P-loop containing nucleoside triphosphate hydrolases"/>
    <property type="match status" value="1"/>
</dbReference>
<dbReference type="Pfam" id="PF00071">
    <property type="entry name" value="Ras"/>
    <property type="match status" value="1"/>
</dbReference>
<dbReference type="SMART" id="SM00173">
    <property type="entry name" value="RAS"/>
    <property type="match status" value="1"/>
</dbReference>
<dbReference type="NCBIfam" id="TIGR00231">
    <property type="entry name" value="small_GTP"/>
    <property type="match status" value="1"/>
</dbReference>
<dbReference type="FunFam" id="3.40.50.300:FF:001179">
    <property type="entry name" value="Rho family GTPase"/>
    <property type="match status" value="1"/>
</dbReference>
<dbReference type="AlphaFoldDB" id="A0A015K296"/>
<dbReference type="SMART" id="SM00174">
    <property type="entry name" value="RHO"/>
    <property type="match status" value="1"/>
</dbReference>
<dbReference type="SMR" id="A0A015K296"/>
<comment type="similarity">
    <text evidence="1">Belongs to the small GTPase superfamily. Rho family.</text>
</comment>
<accession>A0A015K296</accession>
<gene>
    <name evidence="4" type="ORF">RirG_037760</name>
</gene>
<evidence type="ECO:0000256" key="1">
    <source>
        <dbReference type="ARBA" id="ARBA00010142"/>
    </source>
</evidence>
<protein>
    <submittedName>
        <fullName evidence="4">Cdc42p</fullName>
    </submittedName>
</protein>
<comment type="caution">
    <text evidence="4">The sequence shown here is derived from an EMBL/GenBank/DDBJ whole genome shotgun (WGS) entry which is preliminary data.</text>
</comment>
<dbReference type="HOGENOM" id="CLU_041217_21_7_1"/>
<dbReference type="PRINTS" id="PR00449">
    <property type="entry name" value="RASTRNSFRMNG"/>
</dbReference>
<dbReference type="GO" id="GO:0003924">
    <property type="term" value="F:GTPase activity"/>
    <property type="evidence" value="ECO:0007669"/>
    <property type="project" value="InterPro"/>
</dbReference>
<dbReference type="InterPro" id="IPR005225">
    <property type="entry name" value="Small_GTP-bd"/>
</dbReference>
<name>A0A015K296_RHIIW</name>
<sequence>MQKIKCVVVGDNNVGKTELITTYLTNKFPSDYTPIVFDNYAVTVMIGDEPILFGLSDTAGLENYDRLRPLSYLQTDVFLICFSVMSPDSLRNVGEKWYPEIQRHCPEVPCLIVGTHIELRDDPQMVQKLQLKPITTEQGEAFARKFAVTKYLECSAFTQKGLKKVFDEAIIAALVGPSPKEVSFSTKIKNFYKRSNSKSVGRVESRDVKTTKPDKKGKILRHKLKNLFKIKFMTLS</sequence>
<dbReference type="SMART" id="SM00175">
    <property type="entry name" value="RAB"/>
    <property type="match status" value="1"/>
</dbReference>
<organism evidence="4 5">
    <name type="scientific">Rhizophagus irregularis (strain DAOM 197198w)</name>
    <name type="common">Glomus intraradices</name>
    <dbReference type="NCBI Taxonomy" id="1432141"/>
    <lineage>
        <taxon>Eukaryota</taxon>
        <taxon>Fungi</taxon>
        <taxon>Fungi incertae sedis</taxon>
        <taxon>Mucoromycota</taxon>
        <taxon>Glomeromycotina</taxon>
        <taxon>Glomeromycetes</taxon>
        <taxon>Glomerales</taxon>
        <taxon>Glomeraceae</taxon>
        <taxon>Rhizophagus</taxon>
    </lineage>
</organism>
<dbReference type="EMBL" id="JEMT01012345">
    <property type="protein sequence ID" value="EXX75912.1"/>
    <property type="molecule type" value="Genomic_DNA"/>
</dbReference>
<dbReference type="InterPro" id="IPR027417">
    <property type="entry name" value="P-loop_NTPase"/>
</dbReference>
<evidence type="ECO:0000313" key="4">
    <source>
        <dbReference type="EMBL" id="EXX75912.1"/>
    </source>
</evidence>
<evidence type="ECO:0000256" key="3">
    <source>
        <dbReference type="ARBA" id="ARBA00023134"/>
    </source>
</evidence>
<proteinExistence type="inferred from homology"/>
<dbReference type="GO" id="GO:0005525">
    <property type="term" value="F:GTP binding"/>
    <property type="evidence" value="ECO:0007669"/>
    <property type="project" value="UniProtKB-KW"/>
</dbReference>
<dbReference type="PANTHER" id="PTHR24072">
    <property type="entry name" value="RHO FAMILY GTPASE"/>
    <property type="match status" value="1"/>
</dbReference>